<name>A0ABQ2W6X0_9ACTN</name>
<protein>
    <submittedName>
        <fullName evidence="1">Uncharacterized protein</fullName>
    </submittedName>
</protein>
<evidence type="ECO:0000313" key="2">
    <source>
        <dbReference type="Proteomes" id="UP000660675"/>
    </source>
</evidence>
<proteinExistence type="predicted"/>
<comment type="caution">
    <text evidence="1">The sequence shown here is derived from an EMBL/GenBank/DDBJ whole genome shotgun (WGS) entry which is preliminary data.</text>
</comment>
<dbReference type="Proteomes" id="UP000660675">
    <property type="component" value="Unassembled WGS sequence"/>
</dbReference>
<gene>
    <name evidence="1" type="ORF">GCM10015535_60720</name>
</gene>
<reference evidence="2" key="1">
    <citation type="journal article" date="2019" name="Int. J. Syst. Evol. Microbiol.">
        <title>The Global Catalogue of Microorganisms (GCM) 10K type strain sequencing project: providing services to taxonomists for standard genome sequencing and annotation.</title>
        <authorList>
            <consortium name="The Broad Institute Genomics Platform"/>
            <consortium name="The Broad Institute Genome Sequencing Center for Infectious Disease"/>
            <person name="Wu L."/>
            <person name="Ma J."/>
        </authorList>
    </citation>
    <scope>NUCLEOTIDE SEQUENCE [LARGE SCALE GENOMIC DNA]</scope>
    <source>
        <strain evidence="2">JCM 4376</strain>
    </source>
</reference>
<dbReference type="EMBL" id="BMTF01000029">
    <property type="protein sequence ID" value="GGV94738.1"/>
    <property type="molecule type" value="Genomic_DNA"/>
</dbReference>
<accession>A0ABQ2W6X0</accession>
<organism evidence="1 2">
    <name type="scientific">Streptomyces gelaticus</name>
    <dbReference type="NCBI Taxonomy" id="285446"/>
    <lineage>
        <taxon>Bacteria</taxon>
        <taxon>Bacillati</taxon>
        <taxon>Actinomycetota</taxon>
        <taxon>Actinomycetes</taxon>
        <taxon>Kitasatosporales</taxon>
        <taxon>Streptomycetaceae</taxon>
        <taxon>Streptomyces</taxon>
    </lineage>
</organism>
<sequence>MNDAFFAYVSILKRGAGAGCFLGGHHCVPPGGASVAVGADEESGRYGKGGRPKQPCLRGAAMVRVSVLGALVAGRAVPPNGTRGRE</sequence>
<evidence type="ECO:0000313" key="1">
    <source>
        <dbReference type="EMBL" id="GGV94738.1"/>
    </source>
</evidence>
<keyword evidence="2" id="KW-1185">Reference proteome</keyword>